<dbReference type="Gene3D" id="3.40.50.1970">
    <property type="match status" value="1"/>
</dbReference>
<feature type="domain" description="Fe-containing alcohol dehydrogenase-like C-terminal" evidence="6">
    <location>
        <begin position="189"/>
        <end position="410"/>
    </location>
</feature>
<reference evidence="8 9" key="1">
    <citation type="submission" date="2020-01" db="EMBL/GenBank/DDBJ databases">
        <title>The possibility of degradation of plastic by Microbulbifer hydrolyticus IRE-31.</title>
        <authorList>
            <person name="Liu L."/>
        </authorList>
    </citation>
    <scope>NUCLEOTIDE SEQUENCE [LARGE SCALE GENOMIC DNA]</scope>
    <source>
        <strain evidence="8 9">IRE-31</strain>
    </source>
</reference>
<name>A0A6P1T9M3_9GAMM</name>
<dbReference type="GO" id="GO:0046872">
    <property type="term" value="F:metal ion binding"/>
    <property type="evidence" value="ECO:0007669"/>
    <property type="project" value="InterPro"/>
</dbReference>
<dbReference type="PROSITE" id="PS00913">
    <property type="entry name" value="ADH_IRON_1"/>
    <property type="match status" value="1"/>
</dbReference>
<evidence type="ECO:0000313" key="8">
    <source>
        <dbReference type="EMBL" id="QHQ37939.1"/>
    </source>
</evidence>
<dbReference type="Proteomes" id="UP000563601">
    <property type="component" value="Unassembled WGS sequence"/>
</dbReference>
<dbReference type="Pfam" id="PF00465">
    <property type="entry name" value="Fe-ADH"/>
    <property type="match status" value="1"/>
</dbReference>
<dbReference type="EMBL" id="JACHHR010000002">
    <property type="protein sequence ID" value="MBB5211299.1"/>
    <property type="molecule type" value="Genomic_DNA"/>
</dbReference>
<dbReference type="InterPro" id="IPR018211">
    <property type="entry name" value="ADH_Fe_CS"/>
</dbReference>
<evidence type="ECO:0000256" key="1">
    <source>
        <dbReference type="ARBA" id="ARBA00001962"/>
    </source>
</evidence>
<comment type="similarity">
    <text evidence="2">Belongs to the iron-containing alcohol dehydrogenase family.</text>
</comment>
<dbReference type="AlphaFoldDB" id="A0A6P1T9M3"/>
<reference evidence="7 10" key="2">
    <citation type="submission" date="2020-08" db="EMBL/GenBank/DDBJ databases">
        <title>Genomic Encyclopedia of Type Strains, Phase IV (KMG-IV): sequencing the most valuable type-strain genomes for metagenomic binning, comparative biology and taxonomic classification.</title>
        <authorList>
            <person name="Goeker M."/>
        </authorList>
    </citation>
    <scope>NUCLEOTIDE SEQUENCE [LARGE SCALE GENOMIC DNA]</scope>
    <source>
        <strain evidence="7 10">DSM 11525</strain>
    </source>
</reference>
<dbReference type="Pfam" id="PF25137">
    <property type="entry name" value="ADH_Fe_C"/>
    <property type="match status" value="1"/>
</dbReference>
<keyword evidence="4" id="KW-0520">NAD</keyword>
<dbReference type="GO" id="GO:0004022">
    <property type="term" value="F:alcohol dehydrogenase (NAD+) activity"/>
    <property type="evidence" value="ECO:0007669"/>
    <property type="project" value="UniProtKB-EC"/>
</dbReference>
<evidence type="ECO:0000259" key="5">
    <source>
        <dbReference type="Pfam" id="PF00465"/>
    </source>
</evidence>
<evidence type="ECO:0000313" key="7">
    <source>
        <dbReference type="EMBL" id="MBB5211299.1"/>
    </source>
</evidence>
<dbReference type="Gene3D" id="1.20.1090.10">
    <property type="entry name" value="Dehydroquinate synthase-like - alpha domain"/>
    <property type="match status" value="1"/>
</dbReference>
<feature type="domain" description="Alcohol dehydrogenase iron-type/glycerol dehydrogenase GldA" evidence="5">
    <location>
        <begin position="11"/>
        <end position="177"/>
    </location>
</feature>
<organism evidence="7 10">
    <name type="scientific">Microbulbifer hydrolyticus</name>
    <dbReference type="NCBI Taxonomy" id="48074"/>
    <lineage>
        <taxon>Bacteria</taxon>
        <taxon>Pseudomonadati</taxon>
        <taxon>Pseudomonadota</taxon>
        <taxon>Gammaproteobacteria</taxon>
        <taxon>Cellvibrionales</taxon>
        <taxon>Microbulbiferaceae</taxon>
        <taxon>Microbulbifer</taxon>
    </lineage>
</organism>
<dbReference type="CDD" id="cd08193">
    <property type="entry name" value="HVD"/>
    <property type="match status" value="1"/>
</dbReference>
<evidence type="ECO:0000313" key="9">
    <source>
        <dbReference type="Proteomes" id="UP000464675"/>
    </source>
</evidence>
<dbReference type="Proteomes" id="UP000464675">
    <property type="component" value="Chromosome"/>
</dbReference>
<evidence type="ECO:0000259" key="6">
    <source>
        <dbReference type="Pfam" id="PF25137"/>
    </source>
</evidence>
<dbReference type="EC" id="1.1.1.1" evidence="7"/>
<dbReference type="EMBL" id="CP047491">
    <property type="protein sequence ID" value="QHQ37939.1"/>
    <property type="molecule type" value="Genomic_DNA"/>
</dbReference>
<evidence type="ECO:0000256" key="4">
    <source>
        <dbReference type="ARBA" id="ARBA00023027"/>
    </source>
</evidence>
<dbReference type="PANTHER" id="PTHR11496:SF102">
    <property type="entry name" value="ALCOHOL DEHYDROGENASE 4"/>
    <property type="match status" value="1"/>
</dbReference>
<evidence type="ECO:0000256" key="3">
    <source>
        <dbReference type="ARBA" id="ARBA00023002"/>
    </source>
</evidence>
<evidence type="ECO:0000313" key="10">
    <source>
        <dbReference type="Proteomes" id="UP000563601"/>
    </source>
</evidence>
<dbReference type="RefSeq" id="WP_161857276.1">
    <property type="nucleotide sequence ID" value="NZ_CP047491.1"/>
</dbReference>
<dbReference type="FunFam" id="3.40.50.1970:FF:000003">
    <property type="entry name" value="Alcohol dehydrogenase, iron-containing"/>
    <property type="match status" value="1"/>
</dbReference>
<proteinExistence type="inferred from homology"/>
<comment type="cofactor">
    <cofactor evidence="1">
        <name>Fe cation</name>
        <dbReference type="ChEBI" id="CHEBI:24875"/>
    </cofactor>
</comment>
<sequence length="410" mass="42539">MQDFTFSTTRTIVCEAGAAAKLAEHCRAAGAGRVLLVTDNGIVNAGLLDEVLPGFDCTDLRLGIFDRVEADPRNATVEAAAHAARALGAEMIVGFGGGSSMDVAKVVAVLAHPDCRQSLDELYGVGKVRGPRLPLLQVPTTAGTGSEVTPIAIVTTGETTKAGIVSPHLQPDTALLDAKLTLGLPAKVTAATGIDAMVHAIEAYTSVHKKNPVSDMLAREALRLLASNIASATHRGTDLKARGNMLLGALYAGQAFANAPVAAVHALAYPLGGHFHIPHGLSNSLVLPHVLRFNAPAAAALYAELAEVLDGIGGIEGIEGIEGIDAGMLAQKPGSGAEAEGDEAKTEALICWLENLITGLGLPVRLRDCGVTEESLPQLAADAMEQQRLLVNNPREVSEQDALAIYRAAF</sequence>
<dbReference type="SUPFAM" id="SSF56796">
    <property type="entry name" value="Dehydroquinate synthase-like"/>
    <property type="match status" value="1"/>
</dbReference>
<dbReference type="InterPro" id="IPR056798">
    <property type="entry name" value="ADH_Fe_C"/>
</dbReference>
<protein>
    <submittedName>
        <fullName evidence="7 8">Alcohol dehydrogenase</fullName>
        <ecNumber evidence="7">1.1.1.1</ecNumber>
    </submittedName>
</protein>
<dbReference type="PANTHER" id="PTHR11496">
    <property type="entry name" value="ALCOHOL DEHYDROGENASE"/>
    <property type="match status" value="1"/>
</dbReference>
<accession>A0A6P1T9M3</accession>
<dbReference type="OrthoDB" id="9815791at2"/>
<evidence type="ECO:0000256" key="2">
    <source>
        <dbReference type="ARBA" id="ARBA00007358"/>
    </source>
</evidence>
<keyword evidence="3 7" id="KW-0560">Oxidoreductase</keyword>
<keyword evidence="9" id="KW-1185">Reference proteome</keyword>
<gene>
    <name evidence="8" type="ORF">GTQ55_02285</name>
    <name evidence="7" type="ORF">HNQ53_001517</name>
</gene>
<dbReference type="InterPro" id="IPR039697">
    <property type="entry name" value="Alcohol_dehydrogenase_Fe"/>
</dbReference>
<dbReference type="InterPro" id="IPR001670">
    <property type="entry name" value="ADH_Fe/GldA"/>
</dbReference>